<evidence type="ECO:0008006" key="3">
    <source>
        <dbReference type="Google" id="ProtNLM"/>
    </source>
</evidence>
<sequence length="234" mass="26309">METAILRLTRKHNELAEHVHQHRGILAPVRWVPPELVGEILALSLPSDNRPPWHLAHICRFWRDCVLGYPALWNSITIPFSSPPDLLPMIETQLIRSVNAPLNIFWSAFEDEDTPDLRAAALIVSHSNCWRALLLDNSYYSIQLNWLHAANGRLATLETLQVRGKEIEIPDGFSAAPSLCKVFLTNWYFRASAPVSAIPWAQLTHYAGSFTADLQVEIVKTTPNLVSCAIGFPD</sequence>
<accession>A0AAD7AGF6</accession>
<organism evidence="1 2">
    <name type="scientific">Mycena albidolilacea</name>
    <dbReference type="NCBI Taxonomy" id="1033008"/>
    <lineage>
        <taxon>Eukaryota</taxon>
        <taxon>Fungi</taxon>
        <taxon>Dikarya</taxon>
        <taxon>Basidiomycota</taxon>
        <taxon>Agaricomycotina</taxon>
        <taxon>Agaricomycetes</taxon>
        <taxon>Agaricomycetidae</taxon>
        <taxon>Agaricales</taxon>
        <taxon>Marasmiineae</taxon>
        <taxon>Mycenaceae</taxon>
        <taxon>Mycena</taxon>
    </lineage>
</organism>
<gene>
    <name evidence="1" type="ORF">DFH08DRAFT_438916</name>
</gene>
<dbReference type="AlphaFoldDB" id="A0AAD7AGF6"/>
<dbReference type="Proteomes" id="UP001218218">
    <property type="component" value="Unassembled WGS sequence"/>
</dbReference>
<reference evidence="1" key="1">
    <citation type="submission" date="2023-03" db="EMBL/GenBank/DDBJ databases">
        <title>Massive genome expansion in bonnet fungi (Mycena s.s.) driven by repeated elements and novel gene families across ecological guilds.</title>
        <authorList>
            <consortium name="Lawrence Berkeley National Laboratory"/>
            <person name="Harder C.B."/>
            <person name="Miyauchi S."/>
            <person name="Viragh M."/>
            <person name="Kuo A."/>
            <person name="Thoen E."/>
            <person name="Andreopoulos B."/>
            <person name="Lu D."/>
            <person name="Skrede I."/>
            <person name="Drula E."/>
            <person name="Henrissat B."/>
            <person name="Morin E."/>
            <person name="Kohler A."/>
            <person name="Barry K."/>
            <person name="LaButti K."/>
            <person name="Morin E."/>
            <person name="Salamov A."/>
            <person name="Lipzen A."/>
            <person name="Mereny Z."/>
            <person name="Hegedus B."/>
            <person name="Baldrian P."/>
            <person name="Stursova M."/>
            <person name="Weitz H."/>
            <person name="Taylor A."/>
            <person name="Grigoriev I.V."/>
            <person name="Nagy L.G."/>
            <person name="Martin F."/>
            <person name="Kauserud H."/>
        </authorList>
    </citation>
    <scope>NUCLEOTIDE SEQUENCE</scope>
    <source>
        <strain evidence="1">CBHHK002</strain>
    </source>
</reference>
<comment type="caution">
    <text evidence="1">The sequence shown here is derived from an EMBL/GenBank/DDBJ whole genome shotgun (WGS) entry which is preliminary data.</text>
</comment>
<name>A0AAD7AGF6_9AGAR</name>
<protein>
    <recommendedName>
        <fullName evidence="3">F-box domain-containing protein</fullName>
    </recommendedName>
</protein>
<proteinExistence type="predicted"/>
<dbReference type="EMBL" id="JARIHO010000007">
    <property type="protein sequence ID" value="KAJ7358072.1"/>
    <property type="molecule type" value="Genomic_DNA"/>
</dbReference>
<evidence type="ECO:0000313" key="2">
    <source>
        <dbReference type="Proteomes" id="UP001218218"/>
    </source>
</evidence>
<keyword evidence="2" id="KW-1185">Reference proteome</keyword>
<evidence type="ECO:0000313" key="1">
    <source>
        <dbReference type="EMBL" id="KAJ7358072.1"/>
    </source>
</evidence>